<dbReference type="OrthoDB" id="126917at2759"/>
<dbReference type="AlphaFoldDB" id="A0A2P4X6S8"/>
<gene>
    <name evidence="2" type="ORF">PHPALM_29745</name>
</gene>
<feature type="region of interest" description="Disordered" evidence="1">
    <location>
        <begin position="1"/>
        <end position="58"/>
    </location>
</feature>
<sequence length="125" mass="13439">MEGLRQQSKSSAQDERGYGSINPGTVHRKAAKKPRTTYVPAVADPKSQSLRAVNPEPVFRGNPATSLAAGASQSAAADPLHMVVELAVPVKEGRRSSRTRLSTRLLLSRILLDPQLRVGTLWGPC</sequence>
<keyword evidence="3" id="KW-1185">Reference proteome</keyword>
<organism evidence="2 3">
    <name type="scientific">Phytophthora palmivora</name>
    <dbReference type="NCBI Taxonomy" id="4796"/>
    <lineage>
        <taxon>Eukaryota</taxon>
        <taxon>Sar</taxon>
        <taxon>Stramenopiles</taxon>
        <taxon>Oomycota</taxon>
        <taxon>Peronosporomycetes</taxon>
        <taxon>Peronosporales</taxon>
        <taxon>Peronosporaceae</taxon>
        <taxon>Phytophthora</taxon>
    </lineage>
</organism>
<dbReference type="EMBL" id="NCKW01016134">
    <property type="protein sequence ID" value="POM61264.1"/>
    <property type="molecule type" value="Genomic_DNA"/>
</dbReference>
<evidence type="ECO:0000256" key="1">
    <source>
        <dbReference type="SAM" id="MobiDB-lite"/>
    </source>
</evidence>
<feature type="compositionally biased region" description="Polar residues" evidence="1">
    <location>
        <begin position="1"/>
        <end position="11"/>
    </location>
</feature>
<dbReference type="Proteomes" id="UP000237271">
    <property type="component" value="Unassembled WGS sequence"/>
</dbReference>
<protein>
    <submittedName>
        <fullName evidence="2">Uncharacterized protein</fullName>
    </submittedName>
</protein>
<feature type="compositionally biased region" description="Basic residues" evidence="1">
    <location>
        <begin position="26"/>
        <end position="35"/>
    </location>
</feature>
<comment type="caution">
    <text evidence="2">The sequence shown here is derived from an EMBL/GenBank/DDBJ whole genome shotgun (WGS) entry which is preliminary data.</text>
</comment>
<name>A0A2P4X6S8_9STRA</name>
<accession>A0A2P4X6S8</accession>
<reference evidence="2 3" key="1">
    <citation type="journal article" date="2017" name="Genome Biol. Evol.">
        <title>Phytophthora megakarya and P. palmivora, closely related causal agents of cacao black pod rot, underwent increases in genome sizes and gene numbers by different mechanisms.</title>
        <authorList>
            <person name="Ali S.S."/>
            <person name="Shao J."/>
            <person name="Lary D.J."/>
            <person name="Kronmiller B."/>
            <person name="Shen D."/>
            <person name="Strem M.D."/>
            <person name="Amoako-Attah I."/>
            <person name="Akrofi A.Y."/>
            <person name="Begoude B.A."/>
            <person name="Ten Hoopen G.M."/>
            <person name="Coulibaly K."/>
            <person name="Kebe B.I."/>
            <person name="Melnick R.L."/>
            <person name="Guiltinan M.J."/>
            <person name="Tyler B.M."/>
            <person name="Meinhardt L.W."/>
            <person name="Bailey B.A."/>
        </authorList>
    </citation>
    <scope>NUCLEOTIDE SEQUENCE [LARGE SCALE GENOMIC DNA]</scope>
    <source>
        <strain evidence="3">sbr112.9</strain>
    </source>
</reference>
<evidence type="ECO:0000313" key="3">
    <source>
        <dbReference type="Proteomes" id="UP000237271"/>
    </source>
</evidence>
<proteinExistence type="predicted"/>
<evidence type="ECO:0000313" key="2">
    <source>
        <dbReference type="EMBL" id="POM61264.1"/>
    </source>
</evidence>